<dbReference type="KEGG" id="thb:N186_09550"/>
<dbReference type="SUPFAM" id="SSF81593">
    <property type="entry name" value="Nucleotidyltransferase substrate binding subunit/domain"/>
    <property type="match status" value="1"/>
</dbReference>
<dbReference type="PROSITE" id="PS50910">
    <property type="entry name" value="HEPN"/>
    <property type="match status" value="1"/>
</dbReference>
<proteinExistence type="predicted"/>
<dbReference type="RefSeq" id="WP_020963553.1">
    <property type="nucleotide sequence ID" value="NC_022093.1"/>
</dbReference>
<dbReference type="Gene3D" id="1.20.120.330">
    <property type="entry name" value="Nucleotidyltransferases domain 2"/>
    <property type="match status" value="1"/>
</dbReference>
<evidence type="ECO:0000313" key="2">
    <source>
        <dbReference type="EMBL" id="AGT36245.1"/>
    </source>
</evidence>
<dbReference type="HOGENOM" id="CLU_3338691_0_0_2"/>
<sequence>MEDAYIATRYLPREYSKEEAQEAIKLAHEVLKYRELH</sequence>
<dbReference type="AlphaFoldDB" id="S5ZA47"/>
<dbReference type="InterPro" id="IPR007842">
    <property type="entry name" value="HEPN_dom"/>
</dbReference>
<keyword evidence="3" id="KW-1185">Reference proteome</keyword>
<evidence type="ECO:0000313" key="3">
    <source>
        <dbReference type="Proteomes" id="UP000015543"/>
    </source>
</evidence>
<dbReference type="Proteomes" id="UP000015543">
    <property type="component" value="Chromosome"/>
</dbReference>
<evidence type="ECO:0000259" key="1">
    <source>
        <dbReference type="PROSITE" id="PS50910"/>
    </source>
</evidence>
<dbReference type="EMBL" id="CP006646">
    <property type="protein sequence ID" value="AGT36245.1"/>
    <property type="molecule type" value="Genomic_DNA"/>
</dbReference>
<gene>
    <name evidence="2" type="ORF">N186_09550</name>
</gene>
<dbReference type="PATRIC" id="fig|1365176.7.peg.1895"/>
<feature type="domain" description="HEPN" evidence="1">
    <location>
        <begin position="1"/>
        <end position="30"/>
    </location>
</feature>
<dbReference type="Pfam" id="PF05168">
    <property type="entry name" value="HEPN"/>
    <property type="match status" value="1"/>
</dbReference>
<reference evidence="2 3" key="1">
    <citation type="journal article" date="2013" name="Genome Announc.">
        <title>Complete Genomic Sequence of 'Thermofilum adornatus' Strain 1910bT, a Hyperthermophilic Anaerobic Organotrophic Crenarchaeon.</title>
        <authorList>
            <person name="Dominova I.N."/>
            <person name="Kublanov I.V."/>
            <person name="Podosokorskaya O.A."/>
            <person name="Derbikova K.S."/>
            <person name="Patrushev M.V."/>
            <person name="Toshchakov S.V."/>
        </authorList>
    </citation>
    <scope>NUCLEOTIDE SEQUENCE [LARGE SCALE GENOMIC DNA]</scope>
    <source>
        <strain evidence="3">1910b</strain>
    </source>
</reference>
<protein>
    <recommendedName>
        <fullName evidence="1">HEPN domain-containing protein</fullName>
    </recommendedName>
</protein>
<accession>S5ZA47</accession>
<dbReference type="GeneID" id="70968868"/>
<organism evidence="2 3">
    <name type="scientific">Thermofilum adornatum</name>
    <dbReference type="NCBI Taxonomy" id="1365176"/>
    <lineage>
        <taxon>Archaea</taxon>
        <taxon>Thermoproteota</taxon>
        <taxon>Thermoprotei</taxon>
        <taxon>Thermofilales</taxon>
        <taxon>Thermofilaceae</taxon>
        <taxon>Thermofilum</taxon>
    </lineage>
</organism>
<name>S5ZA47_9CREN</name>